<comment type="caution">
    <text evidence="2">The sequence shown here is derived from an EMBL/GenBank/DDBJ whole genome shotgun (WGS) entry which is preliminary data.</text>
</comment>
<reference evidence="2" key="1">
    <citation type="journal article" date="2021" name="Front. Microbiol.">
        <title>Comprehensive Comparative Genomics and Phenotyping of Methylobacterium Species.</title>
        <authorList>
            <person name="Alessa O."/>
            <person name="Ogura Y."/>
            <person name="Fujitani Y."/>
            <person name="Takami H."/>
            <person name="Hayashi T."/>
            <person name="Sahin N."/>
            <person name="Tani A."/>
        </authorList>
    </citation>
    <scope>NUCLEOTIDE SEQUENCE</scope>
    <source>
        <strain evidence="2">DSM 14458</strain>
    </source>
</reference>
<name>A0ABQ4UTU4_9HYPH</name>
<reference evidence="2" key="2">
    <citation type="submission" date="2021-08" db="EMBL/GenBank/DDBJ databases">
        <authorList>
            <person name="Tani A."/>
            <person name="Ola A."/>
            <person name="Ogura Y."/>
            <person name="Katsura K."/>
            <person name="Hayashi T."/>
        </authorList>
    </citation>
    <scope>NUCLEOTIDE SEQUENCE</scope>
    <source>
        <strain evidence="2">DSM 14458</strain>
    </source>
</reference>
<dbReference type="EMBL" id="BPRE01000003">
    <property type="protein sequence ID" value="GJE74814.1"/>
    <property type="molecule type" value="Genomic_DNA"/>
</dbReference>
<keyword evidence="1" id="KW-0812">Transmembrane</keyword>
<gene>
    <name evidence="2" type="ORF">BGCPKDLD_1387</name>
</gene>
<protein>
    <recommendedName>
        <fullName evidence="4">PepSY domain-containing protein</fullName>
    </recommendedName>
</protein>
<keyword evidence="1" id="KW-1133">Transmembrane helix</keyword>
<evidence type="ECO:0008006" key="4">
    <source>
        <dbReference type="Google" id="ProtNLM"/>
    </source>
</evidence>
<dbReference type="PANTHER" id="PTHR34219:SF1">
    <property type="entry name" value="PEPSY DOMAIN-CONTAINING PROTEIN"/>
    <property type="match status" value="1"/>
</dbReference>
<dbReference type="RefSeq" id="WP_137829404.1">
    <property type="nucleotide sequence ID" value="NZ_BPRE01000003.1"/>
</dbReference>
<dbReference type="PANTHER" id="PTHR34219">
    <property type="entry name" value="IRON-REGULATED INNER MEMBRANE PROTEIN-RELATED"/>
    <property type="match status" value="1"/>
</dbReference>
<evidence type="ECO:0000313" key="3">
    <source>
        <dbReference type="Proteomes" id="UP001055093"/>
    </source>
</evidence>
<evidence type="ECO:0000313" key="2">
    <source>
        <dbReference type="EMBL" id="GJE74814.1"/>
    </source>
</evidence>
<feature type="transmembrane region" description="Helical" evidence="1">
    <location>
        <begin position="205"/>
        <end position="227"/>
    </location>
</feature>
<keyword evidence="1" id="KW-0472">Membrane</keyword>
<feature type="transmembrane region" description="Helical" evidence="1">
    <location>
        <begin position="157"/>
        <end position="181"/>
    </location>
</feature>
<dbReference type="Pfam" id="PF03929">
    <property type="entry name" value="PepSY_TM"/>
    <property type="match status" value="1"/>
</dbReference>
<feature type="transmembrane region" description="Helical" evidence="1">
    <location>
        <begin position="376"/>
        <end position="397"/>
    </location>
</feature>
<organism evidence="2 3">
    <name type="scientific">Methylorubrum suomiense</name>
    <dbReference type="NCBI Taxonomy" id="144191"/>
    <lineage>
        <taxon>Bacteria</taxon>
        <taxon>Pseudomonadati</taxon>
        <taxon>Pseudomonadota</taxon>
        <taxon>Alphaproteobacteria</taxon>
        <taxon>Hyphomicrobiales</taxon>
        <taxon>Methylobacteriaceae</taxon>
        <taxon>Methylorubrum</taxon>
    </lineage>
</organism>
<keyword evidence="3" id="KW-1185">Reference proteome</keyword>
<dbReference type="InterPro" id="IPR005625">
    <property type="entry name" value="PepSY-ass_TM"/>
</dbReference>
<feature type="transmembrane region" description="Helical" evidence="1">
    <location>
        <begin position="417"/>
        <end position="448"/>
    </location>
</feature>
<feature type="transmembrane region" description="Helical" evidence="1">
    <location>
        <begin position="32"/>
        <end position="56"/>
    </location>
</feature>
<evidence type="ECO:0000256" key="1">
    <source>
        <dbReference type="SAM" id="Phobius"/>
    </source>
</evidence>
<dbReference type="Proteomes" id="UP001055093">
    <property type="component" value="Unassembled WGS sequence"/>
</dbReference>
<sequence>MSVPFQGSAPAAMRGRARPLLREAVYRAVWRWHFLAGLLCLPFLILLAATGALYLFKAEIDATVFAHRTLVVASGAPLGPDRLVYTAMQAVPEGVPISYTEPSGPEASALVTMNVGGERTLVFLDPYRGDVLDALPAAREFSGVVRRLHSLTLFGPAANLVIEIVAGFAVILVVTGAYLWWPRGQGGGVVSIRETPRRRVWWRDLHAVTGLFAGAGLLFLALTGLPWSAWWGQELRAWSNAAGLGQPRQLWADRPVSTVPMRAVLNEPGWTMQDAPVPRSEPRAAPAIGLDRAAEILRAMGMPAGFELALPLGETGVYAAAAYPRDVTRQRMISLDQYTGESLVDVRFPEIGPVGQAIQLGIGLHKGEFWGRANQLAMLVFCLATLLLSVTAGVMWWKRRPAGRLGVPPLPRDRRVMAGVTALMLGLGAVFPLTGLAILALIGLDLGVRALLRPRGLRPAAHSA</sequence>
<accession>A0ABQ4UTU4</accession>
<proteinExistence type="predicted"/>